<dbReference type="SUPFAM" id="SSF81321">
    <property type="entry name" value="Family A G protein-coupled receptor-like"/>
    <property type="match status" value="1"/>
</dbReference>
<evidence type="ECO:0000256" key="6">
    <source>
        <dbReference type="SAM" id="MobiDB-lite"/>
    </source>
</evidence>
<feature type="transmembrane region" description="Helical" evidence="7">
    <location>
        <begin position="192"/>
        <end position="214"/>
    </location>
</feature>
<proteinExistence type="inferred from homology"/>
<feature type="region of interest" description="Disordered" evidence="6">
    <location>
        <begin position="227"/>
        <end position="258"/>
    </location>
</feature>
<evidence type="ECO:0000256" key="4">
    <source>
        <dbReference type="ARBA" id="ARBA00022989"/>
    </source>
</evidence>
<dbReference type="AlphaFoldDB" id="A0ABD5SLD9"/>
<keyword evidence="4 7" id="KW-1133">Transmembrane helix</keyword>
<name>A0ABD5SLD9_9EURY</name>
<dbReference type="RefSeq" id="WP_273738830.1">
    <property type="nucleotide sequence ID" value="NZ_JAQIVI010000195.1"/>
</dbReference>
<evidence type="ECO:0000256" key="1">
    <source>
        <dbReference type="ARBA" id="ARBA00004141"/>
    </source>
</evidence>
<keyword evidence="3 7" id="KW-0812">Transmembrane</keyword>
<evidence type="ECO:0000256" key="5">
    <source>
        <dbReference type="ARBA" id="ARBA00023136"/>
    </source>
</evidence>
<evidence type="ECO:0000256" key="7">
    <source>
        <dbReference type="SAM" id="Phobius"/>
    </source>
</evidence>
<dbReference type="InterPro" id="IPR001425">
    <property type="entry name" value="Arc/bac/fun_rhodopsins"/>
</dbReference>
<evidence type="ECO:0000313" key="9">
    <source>
        <dbReference type="Proteomes" id="UP001596383"/>
    </source>
</evidence>
<feature type="transmembrane region" description="Helical" evidence="7">
    <location>
        <begin position="99"/>
        <end position="119"/>
    </location>
</feature>
<protein>
    <submittedName>
        <fullName evidence="8">Bacteriorhodopsin</fullName>
    </submittedName>
</protein>
<dbReference type="EMBL" id="JBHSWV010000195">
    <property type="protein sequence ID" value="MFC6765834.1"/>
    <property type="molecule type" value="Genomic_DNA"/>
</dbReference>
<organism evidence="8 9">
    <name type="scientific">Natrinema soli</name>
    <dbReference type="NCBI Taxonomy" id="1930624"/>
    <lineage>
        <taxon>Archaea</taxon>
        <taxon>Methanobacteriati</taxon>
        <taxon>Methanobacteriota</taxon>
        <taxon>Stenosarchaea group</taxon>
        <taxon>Halobacteria</taxon>
        <taxon>Halobacteriales</taxon>
        <taxon>Natrialbaceae</taxon>
        <taxon>Natrinema</taxon>
    </lineage>
</organism>
<dbReference type="PRINTS" id="PR00251">
    <property type="entry name" value="BACTRLOPSIN"/>
</dbReference>
<feature type="transmembrane region" description="Helical" evidence="7">
    <location>
        <begin position="36"/>
        <end position="54"/>
    </location>
</feature>
<reference evidence="8 9" key="1">
    <citation type="journal article" date="2019" name="Int. J. Syst. Evol. Microbiol.">
        <title>The Global Catalogue of Microorganisms (GCM) 10K type strain sequencing project: providing services to taxonomists for standard genome sequencing and annotation.</title>
        <authorList>
            <consortium name="The Broad Institute Genomics Platform"/>
            <consortium name="The Broad Institute Genome Sequencing Center for Infectious Disease"/>
            <person name="Wu L."/>
            <person name="Ma J."/>
        </authorList>
    </citation>
    <scope>NUCLEOTIDE SEQUENCE [LARGE SCALE GENOMIC DNA]</scope>
    <source>
        <strain evidence="8 9">LMG 29247</strain>
    </source>
</reference>
<evidence type="ECO:0000256" key="3">
    <source>
        <dbReference type="ARBA" id="ARBA00022692"/>
    </source>
</evidence>
<feature type="transmembrane region" description="Helical" evidence="7">
    <location>
        <begin position="6"/>
        <end position="27"/>
    </location>
</feature>
<feature type="transmembrane region" description="Helical" evidence="7">
    <location>
        <begin position="74"/>
        <end position="92"/>
    </location>
</feature>
<accession>A0ABD5SLD9</accession>
<dbReference type="Pfam" id="PF01036">
    <property type="entry name" value="Bac_rhodopsin"/>
    <property type="match status" value="1"/>
</dbReference>
<keyword evidence="5 7" id="KW-0472">Membrane</keyword>
<dbReference type="SMART" id="SM01021">
    <property type="entry name" value="Bac_rhodopsin"/>
    <property type="match status" value="1"/>
</dbReference>
<dbReference type="Proteomes" id="UP001596383">
    <property type="component" value="Unassembled WGS sequence"/>
</dbReference>
<dbReference type="Gene3D" id="1.20.1070.10">
    <property type="entry name" value="Rhodopsin 7-helix transmembrane proteins"/>
    <property type="match status" value="1"/>
</dbReference>
<comment type="subcellular location">
    <subcellularLocation>
        <location evidence="1">Membrane</location>
        <topology evidence="1">Multi-pass membrane protein</topology>
    </subcellularLocation>
</comment>
<feature type="transmembrane region" description="Helical" evidence="7">
    <location>
        <begin position="125"/>
        <end position="146"/>
    </location>
</feature>
<keyword evidence="9" id="KW-1185">Reference proteome</keyword>
<sequence>MIPELEMYRLGFYVTAVATLVFVGWVASKPAGTRRYYLPAPIVCGTLSLAYFGMSIELLRLTTPTGQPLPVTRYIDYFVATTIMILFMGKIAGASRRQLAALVVLTEVWIGLSLVRYFLTGAAVPAANLGTVVVLAALLYVMIWPVTKQSGRTTGERVLLYGKLRNLLILLLVAYLVIGVISRQGIGLLDAFGGIFVGAYLDIATRIGFGLLLLQATDAVEQLITEESGGAADDGDTDDKVTFAESSGSDGDPDVAAD</sequence>
<evidence type="ECO:0000313" key="8">
    <source>
        <dbReference type="EMBL" id="MFC6765834.1"/>
    </source>
</evidence>
<feature type="transmembrane region" description="Helical" evidence="7">
    <location>
        <begin position="167"/>
        <end position="186"/>
    </location>
</feature>
<evidence type="ECO:0000256" key="2">
    <source>
        <dbReference type="ARBA" id="ARBA00008130"/>
    </source>
</evidence>
<gene>
    <name evidence="8" type="ORF">ACFQE6_12790</name>
</gene>
<comment type="caution">
    <text evidence="8">The sequence shown here is derived from an EMBL/GenBank/DDBJ whole genome shotgun (WGS) entry which is preliminary data.</text>
</comment>
<comment type="similarity">
    <text evidence="2">Belongs to the archaeal/bacterial/fungal opsin family.</text>
</comment>
<dbReference type="GO" id="GO:0016020">
    <property type="term" value="C:membrane"/>
    <property type="evidence" value="ECO:0007669"/>
    <property type="project" value="UniProtKB-SubCell"/>
</dbReference>